<comment type="caution">
    <text evidence="1">The sequence shown here is derived from an EMBL/GenBank/DDBJ whole genome shotgun (WGS) entry which is preliminary data.</text>
</comment>
<dbReference type="RefSeq" id="WP_182663848.1">
    <property type="nucleotide sequence ID" value="NZ_VKHS01000278.1"/>
</dbReference>
<name>A0A7W3T3R6_9ACTN</name>
<proteinExistence type="predicted"/>
<accession>A0A7W3T3R6</accession>
<keyword evidence="2" id="KW-1185">Reference proteome</keyword>
<sequence length="114" mass="12331">MALLAGLRRHDPRLCLSAAETHALAPVVERWFTAGATPGEVVHALINNLPAAFLSRPAALLGHRLRTHLPAPRFRPPADSPAPEHGRPPIRTCAGCHEVAFRSTTRTHCTACRP</sequence>
<reference evidence="2" key="1">
    <citation type="submission" date="2019-10" db="EMBL/GenBank/DDBJ databases">
        <title>Streptomyces sp. nov., a novel actinobacterium isolated from alkaline environment.</title>
        <authorList>
            <person name="Golinska P."/>
        </authorList>
    </citation>
    <scope>NUCLEOTIDE SEQUENCE [LARGE SCALE GENOMIC DNA]</scope>
    <source>
        <strain evidence="2">DSM 42108</strain>
    </source>
</reference>
<dbReference type="AlphaFoldDB" id="A0A7W3T3R6"/>
<evidence type="ECO:0000313" key="2">
    <source>
        <dbReference type="Proteomes" id="UP000530234"/>
    </source>
</evidence>
<evidence type="ECO:0000313" key="1">
    <source>
        <dbReference type="EMBL" id="MBB0230415.1"/>
    </source>
</evidence>
<dbReference type="Proteomes" id="UP000530234">
    <property type="component" value="Unassembled WGS sequence"/>
</dbReference>
<protein>
    <submittedName>
        <fullName evidence="1">Uncharacterized protein</fullName>
    </submittedName>
</protein>
<organism evidence="1 2">
    <name type="scientific">Streptomyces calidiresistens</name>
    <dbReference type="NCBI Taxonomy" id="1485586"/>
    <lineage>
        <taxon>Bacteria</taxon>
        <taxon>Bacillati</taxon>
        <taxon>Actinomycetota</taxon>
        <taxon>Actinomycetes</taxon>
        <taxon>Kitasatosporales</taxon>
        <taxon>Streptomycetaceae</taxon>
        <taxon>Streptomyces</taxon>
    </lineage>
</organism>
<gene>
    <name evidence="1" type="ORF">FOE67_13060</name>
</gene>
<dbReference type="EMBL" id="VKHS01000278">
    <property type="protein sequence ID" value="MBB0230415.1"/>
    <property type="molecule type" value="Genomic_DNA"/>
</dbReference>